<evidence type="ECO:0000313" key="4">
    <source>
        <dbReference type="Proteomes" id="UP001621714"/>
    </source>
</evidence>
<dbReference type="PROSITE" id="PS50110">
    <property type="entry name" value="RESPONSE_REGULATORY"/>
    <property type="match status" value="1"/>
</dbReference>
<evidence type="ECO:0000256" key="1">
    <source>
        <dbReference type="PROSITE-ProRule" id="PRU00169"/>
    </source>
</evidence>
<dbReference type="Proteomes" id="UP001621714">
    <property type="component" value="Unassembled WGS sequence"/>
</dbReference>
<dbReference type="SMART" id="SM00448">
    <property type="entry name" value="REC"/>
    <property type="match status" value="1"/>
</dbReference>
<dbReference type="CDD" id="cd17536">
    <property type="entry name" value="REC_YesN-like"/>
    <property type="match status" value="1"/>
</dbReference>
<keyword evidence="1" id="KW-0597">Phosphoprotein</keyword>
<feature type="modified residue" description="4-aspartylphosphate" evidence="1">
    <location>
        <position position="57"/>
    </location>
</feature>
<gene>
    <name evidence="3" type="ORF">V6U78_00600</name>
</gene>
<proteinExistence type="predicted"/>
<reference evidence="3 4" key="1">
    <citation type="submission" date="2024-02" db="EMBL/GenBank/DDBJ databases">
        <title>Marinospirillum sp. MEB 164 isolated from Lonar lake sediment.</title>
        <authorList>
            <person name="Joshi A."/>
            <person name="Thite S."/>
        </authorList>
    </citation>
    <scope>NUCLEOTIDE SEQUENCE [LARGE SCALE GENOMIC DNA]</scope>
    <source>
        <strain evidence="3 4">MEB164</strain>
    </source>
</reference>
<evidence type="ECO:0000313" key="3">
    <source>
        <dbReference type="EMBL" id="MFK7159535.1"/>
    </source>
</evidence>
<dbReference type="PANTHER" id="PTHR43228:SF1">
    <property type="entry name" value="TWO-COMPONENT RESPONSE REGULATOR ARR22"/>
    <property type="match status" value="1"/>
</dbReference>
<organism evidence="3 4">
    <name type="scientific">Marinospirillum alkalitolerans</name>
    <dbReference type="NCBI Taxonomy" id="3123374"/>
    <lineage>
        <taxon>Bacteria</taxon>
        <taxon>Pseudomonadati</taxon>
        <taxon>Pseudomonadota</taxon>
        <taxon>Gammaproteobacteria</taxon>
        <taxon>Oceanospirillales</taxon>
        <taxon>Oceanospirillaceae</taxon>
        <taxon>Marinospirillum</taxon>
    </lineage>
</organism>
<name>A0ABW8PTH5_9GAMM</name>
<feature type="domain" description="Response regulatory" evidence="2">
    <location>
        <begin position="7"/>
        <end position="122"/>
    </location>
</feature>
<dbReference type="RefSeq" id="WP_405336025.1">
    <property type="nucleotide sequence ID" value="NZ_JBANFI010000001.1"/>
</dbReference>
<dbReference type="Pfam" id="PF00072">
    <property type="entry name" value="Response_reg"/>
    <property type="match status" value="1"/>
</dbReference>
<dbReference type="SUPFAM" id="SSF52172">
    <property type="entry name" value="CheY-like"/>
    <property type="match status" value="1"/>
</dbReference>
<keyword evidence="4" id="KW-1185">Reference proteome</keyword>
<dbReference type="InterPro" id="IPR001789">
    <property type="entry name" value="Sig_transdc_resp-reg_receiver"/>
</dbReference>
<evidence type="ECO:0000259" key="2">
    <source>
        <dbReference type="PROSITE" id="PS50110"/>
    </source>
</evidence>
<accession>A0ABW8PTH5</accession>
<dbReference type="EMBL" id="JBANFI010000001">
    <property type="protein sequence ID" value="MFK7159535.1"/>
    <property type="molecule type" value="Genomic_DNA"/>
</dbReference>
<sequence>MKTEDLRVLVVDDEPMVCELLSELLKDQGYQVIGQASHGRSAIEKVKQYQPDIVCLDINMPEVSGLDALASIKTIRASTIVIMVTAVSQASEVQQAIRTGADGYLLKPFTGLQLKSAILKAYQKRQSPERVAPTS</sequence>
<protein>
    <submittedName>
        <fullName evidence="3">Response regulator</fullName>
    </submittedName>
</protein>
<dbReference type="InterPro" id="IPR052048">
    <property type="entry name" value="ST_Response_Regulator"/>
</dbReference>
<comment type="caution">
    <text evidence="3">The sequence shown here is derived from an EMBL/GenBank/DDBJ whole genome shotgun (WGS) entry which is preliminary data.</text>
</comment>
<dbReference type="InterPro" id="IPR011006">
    <property type="entry name" value="CheY-like_superfamily"/>
</dbReference>
<dbReference type="PANTHER" id="PTHR43228">
    <property type="entry name" value="TWO-COMPONENT RESPONSE REGULATOR"/>
    <property type="match status" value="1"/>
</dbReference>
<dbReference type="Gene3D" id="3.40.50.2300">
    <property type="match status" value="1"/>
</dbReference>